<dbReference type="EMBL" id="BORU01000001">
    <property type="protein sequence ID" value="GIO53981.1"/>
    <property type="molecule type" value="Genomic_DNA"/>
</dbReference>
<keyword evidence="1" id="KW-0472">Membrane</keyword>
<keyword evidence="1" id="KW-1133">Transmembrane helix</keyword>
<dbReference type="Proteomes" id="UP000676601">
    <property type="component" value="Unassembled WGS sequence"/>
</dbReference>
<comment type="caution">
    <text evidence="2">The sequence shown here is derived from an EMBL/GenBank/DDBJ whole genome shotgun (WGS) entry which is preliminary data.</text>
</comment>
<evidence type="ECO:0000256" key="1">
    <source>
        <dbReference type="SAM" id="Phobius"/>
    </source>
</evidence>
<gene>
    <name evidence="2" type="ORF">J21TS7_22990</name>
</gene>
<dbReference type="PROSITE" id="PS51257">
    <property type="entry name" value="PROKAR_LIPOPROTEIN"/>
    <property type="match status" value="1"/>
</dbReference>
<keyword evidence="3" id="KW-1185">Reference proteome</keyword>
<evidence type="ECO:0000313" key="3">
    <source>
        <dbReference type="Proteomes" id="UP000676601"/>
    </source>
</evidence>
<sequence length="54" mass="6346">MEDKQENHLLNIALYVMLFIILISCFGRLIDHSVYFAENALGMLVRIMERILSF</sequence>
<organism evidence="2 3">
    <name type="scientific">Paenibacillus cineris</name>
    <dbReference type="NCBI Taxonomy" id="237530"/>
    <lineage>
        <taxon>Bacteria</taxon>
        <taxon>Bacillati</taxon>
        <taxon>Bacillota</taxon>
        <taxon>Bacilli</taxon>
        <taxon>Bacillales</taxon>
        <taxon>Paenibacillaceae</taxon>
        <taxon>Paenibacillus</taxon>
    </lineage>
</organism>
<feature type="transmembrane region" description="Helical" evidence="1">
    <location>
        <begin position="12"/>
        <end position="30"/>
    </location>
</feature>
<accession>A0ABQ4LBN5</accession>
<reference evidence="2 3" key="1">
    <citation type="submission" date="2021-03" db="EMBL/GenBank/DDBJ databases">
        <title>Antimicrobial resistance genes in bacteria isolated from Japanese honey, and their potential for conferring macrolide and lincosamide resistance in the American foulbrood pathogen Paenibacillus larvae.</title>
        <authorList>
            <person name="Okamoto M."/>
            <person name="Kumagai M."/>
            <person name="Kanamori H."/>
            <person name="Takamatsu D."/>
        </authorList>
    </citation>
    <scope>NUCLEOTIDE SEQUENCE [LARGE SCALE GENOMIC DNA]</scope>
    <source>
        <strain evidence="2 3">J21TS7</strain>
    </source>
</reference>
<protein>
    <submittedName>
        <fullName evidence="2">Uncharacterized protein</fullName>
    </submittedName>
</protein>
<name>A0ABQ4LBN5_9BACL</name>
<evidence type="ECO:0000313" key="2">
    <source>
        <dbReference type="EMBL" id="GIO53981.1"/>
    </source>
</evidence>
<keyword evidence="1" id="KW-0812">Transmembrane</keyword>
<proteinExistence type="predicted"/>